<feature type="transmembrane region" description="Helical" evidence="1">
    <location>
        <begin position="107"/>
        <end position="125"/>
    </location>
</feature>
<proteinExistence type="predicted"/>
<feature type="transmembrane region" description="Helical" evidence="1">
    <location>
        <begin position="47"/>
        <end position="68"/>
    </location>
</feature>
<evidence type="ECO:0000256" key="1">
    <source>
        <dbReference type="SAM" id="Phobius"/>
    </source>
</evidence>
<name>A0AAD4QZW2_9BILA</name>
<evidence type="ECO:0008006" key="4">
    <source>
        <dbReference type="Google" id="ProtNLM"/>
    </source>
</evidence>
<keyword evidence="1" id="KW-0472">Membrane</keyword>
<accession>A0AAD4QZW2</accession>
<keyword evidence="3" id="KW-1185">Reference proteome</keyword>
<dbReference type="AlphaFoldDB" id="A0AAD4QZW2"/>
<gene>
    <name evidence="2" type="ORF">DdX_16661</name>
</gene>
<keyword evidence="1" id="KW-0812">Transmembrane</keyword>
<evidence type="ECO:0000313" key="3">
    <source>
        <dbReference type="Proteomes" id="UP001201812"/>
    </source>
</evidence>
<comment type="caution">
    <text evidence="2">The sequence shown here is derived from an EMBL/GenBank/DDBJ whole genome shotgun (WGS) entry which is preliminary data.</text>
</comment>
<dbReference type="Proteomes" id="UP001201812">
    <property type="component" value="Unassembled WGS sequence"/>
</dbReference>
<feature type="transmembrane region" description="Helical" evidence="1">
    <location>
        <begin position="15"/>
        <end position="35"/>
    </location>
</feature>
<sequence>MTTINTNYFGTNRGVIKILQIVIGFILSSLVYGNWYGGYRFYHDGRLSFVSSLNTVVIIINIVVLILHVLDVEIFKFERIYSIIATILFLLASILIIWISIEVNMHGSTIIASCLIVTLFLLFLWDVKIIQGEAPN</sequence>
<organism evidence="2 3">
    <name type="scientific">Ditylenchus destructor</name>
    <dbReference type="NCBI Taxonomy" id="166010"/>
    <lineage>
        <taxon>Eukaryota</taxon>
        <taxon>Metazoa</taxon>
        <taxon>Ecdysozoa</taxon>
        <taxon>Nematoda</taxon>
        <taxon>Chromadorea</taxon>
        <taxon>Rhabditida</taxon>
        <taxon>Tylenchina</taxon>
        <taxon>Tylenchomorpha</taxon>
        <taxon>Sphaerularioidea</taxon>
        <taxon>Anguinidae</taxon>
        <taxon>Anguininae</taxon>
        <taxon>Ditylenchus</taxon>
    </lineage>
</organism>
<keyword evidence="1" id="KW-1133">Transmembrane helix</keyword>
<evidence type="ECO:0000313" key="2">
    <source>
        <dbReference type="EMBL" id="KAI1700506.1"/>
    </source>
</evidence>
<protein>
    <recommendedName>
        <fullName evidence="4">MARVEL domain-containing protein</fullName>
    </recommendedName>
</protein>
<dbReference type="EMBL" id="JAKKPZ010000143">
    <property type="protein sequence ID" value="KAI1700506.1"/>
    <property type="molecule type" value="Genomic_DNA"/>
</dbReference>
<feature type="transmembrane region" description="Helical" evidence="1">
    <location>
        <begin position="80"/>
        <end position="101"/>
    </location>
</feature>
<reference evidence="2" key="1">
    <citation type="submission" date="2022-01" db="EMBL/GenBank/DDBJ databases">
        <title>Genome Sequence Resource for Two Populations of Ditylenchus destructor, the Migratory Endoparasitic Phytonematode.</title>
        <authorList>
            <person name="Zhang H."/>
            <person name="Lin R."/>
            <person name="Xie B."/>
        </authorList>
    </citation>
    <scope>NUCLEOTIDE SEQUENCE</scope>
    <source>
        <strain evidence="2">BazhouSP</strain>
    </source>
</reference>